<feature type="transmembrane region" description="Helical" evidence="1">
    <location>
        <begin position="54"/>
        <end position="72"/>
    </location>
</feature>
<evidence type="ECO:0000313" key="2">
    <source>
        <dbReference type="EMBL" id="UOO88783.1"/>
    </source>
</evidence>
<proteinExistence type="predicted"/>
<sequence>MNQQQTPPPLKPQPAPPSFSDKQWLLFDFFDKFGGLSWSEKLQAAFYTGFPHKLAILGSWGTLLLGWLYLAYIGLINPAIVLLSVLMLCITLSWYFDAMWWVLPYAAMQIWAAVRTPYNHYLLRQHAWHAWW</sequence>
<gene>
    <name evidence="2" type="ORF">LVJ82_15165</name>
</gene>
<dbReference type="RefSeq" id="WP_058357527.1">
    <property type="nucleotide sequence ID" value="NZ_CABKVG010000010.1"/>
</dbReference>
<keyword evidence="1" id="KW-0472">Membrane</keyword>
<name>A0ABY4E0D9_9NEIS</name>
<protein>
    <recommendedName>
        <fullName evidence="4">DUF2628 domain-containing protein</fullName>
    </recommendedName>
</protein>
<keyword evidence="1" id="KW-0812">Transmembrane</keyword>
<reference evidence="2 3" key="1">
    <citation type="journal article" date="2022" name="Res Sq">
        <title>Evolution of multicellular longitudinally dividing oral cavity symbionts (Neisseriaceae).</title>
        <authorList>
            <person name="Nyongesa S."/>
            <person name="Weber P."/>
            <person name="Bernet E."/>
            <person name="Pullido F."/>
            <person name="Nieckarz M."/>
            <person name="Delaby M."/>
            <person name="Nieves C."/>
            <person name="Viehboeck T."/>
            <person name="Krause N."/>
            <person name="Rivera-Millot A."/>
            <person name="Nakamura A."/>
            <person name="Vischer N."/>
            <person name="VanNieuwenhze M."/>
            <person name="Brun Y."/>
            <person name="Cava F."/>
            <person name="Bulgheresi S."/>
            <person name="Veyrier F."/>
        </authorList>
    </citation>
    <scope>NUCLEOTIDE SEQUENCE [LARGE SCALE GENOMIC DNA]</scope>
    <source>
        <strain evidence="2 3">SN4</strain>
    </source>
</reference>
<dbReference type="Proteomes" id="UP000832011">
    <property type="component" value="Chromosome"/>
</dbReference>
<evidence type="ECO:0000256" key="1">
    <source>
        <dbReference type="SAM" id="Phobius"/>
    </source>
</evidence>
<feature type="transmembrane region" description="Helical" evidence="1">
    <location>
        <begin position="79"/>
        <end position="96"/>
    </location>
</feature>
<organism evidence="2 3">
    <name type="scientific">Vitreoscilla massiliensis</name>
    <dbReference type="NCBI Taxonomy" id="1689272"/>
    <lineage>
        <taxon>Bacteria</taxon>
        <taxon>Pseudomonadati</taxon>
        <taxon>Pseudomonadota</taxon>
        <taxon>Betaproteobacteria</taxon>
        <taxon>Neisseriales</taxon>
        <taxon>Neisseriaceae</taxon>
        <taxon>Vitreoscilla</taxon>
    </lineage>
</organism>
<evidence type="ECO:0008006" key="4">
    <source>
        <dbReference type="Google" id="ProtNLM"/>
    </source>
</evidence>
<keyword evidence="3" id="KW-1185">Reference proteome</keyword>
<evidence type="ECO:0000313" key="3">
    <source>
        <dbReference type="Proteomes" id="UP000832011"/>
    </source>
</evidence>
<accession>A0ABY4E0D9</accession>
<dbReference type="EMBL" id="CP091511">
    <property type="protein sequence ID" value="UOO88783.1"/>
    <property type="molecule type" value="Genomic_DNA"/>
</dbReference>
<keyword evidence="1" id="KW-1133">Transmembrane helix</keyword>